<evidence type="ECO:0000256" key="1">
    <source>
        <dbReference type="ARBA" id="ARBA00009431"/>
    </source>
</evidence>
<keyword evidence="4" id="KW-1185">Reference proteome</keyword>
<dbReference type="InterPro" id="IPR029058">
    <property type="entry name" value="AB_hydrolase_fold"/>
</dbReference>
<dbReference type="eggNOG" id="KOG1282">
    <property type="taxonomic scope" value="Eukaryota"/>
</dbReference>
<dbReference type="EMBL" id="KI517464">
    <property type="protein sequence ID" value="ESQ40765.1"/>
    <property type="molecule type" value="Genomic_DNA"/>
</dbReference>
<dbReference type="Pfam" id="PF00450">
    <property type="entry name" value="Peptidase_S10"/>
    <property type="match status" value="1"/>
</dbReference>
<comment type="similarity">
    <text evidence="1">Belongs to the peptidase S10 family.</text>
</comment>
<dbReference type="Gene3D" id="3.40.50.1820">
    <property type="entry name" value="alpha/beta hydrolase"/>
    <property type="match status" value="1"/>
</dbReference>
<keyword evidence="2" id="KW-0812">Transmembrane</keyword>
<dbReference type="Gramene" id="ESQ40765">
    <property type="protein sequence ID" value="ESQ40765"/>
    <property type="gene ID" value="EUTSA_v100131791mg"/>
</dbReference>
<keyword evidence="2" id="KW-1133">Transmembrane helix</keyword>
<name>V4KS46_EUTSA</name>
<dbReference type="Proteomes" id="UP000030689">
    <property type="component" value="Unassembled WGS sequence"/>
</dbReference>
<feature type="transmembrane region" description="Helical" evidence="2">
    <location>
        <begin position="12"/>
        <end position="31"/>
    </location>
</feature>
<dbReference type="AlphaFoldDB" id="V4KS46"/>
<evidence type="ECO:0000313" key="3">
    <source>
        <dbReference type="EMBL" id="ESQ40765.1"/>
    </source>
</evidence>
<evidence type="ECO:0000313" key="4">
    <source>
        <dbReference type="Proteomes" id="UP000030689"/>
    </source>
</evidence>
<dbReference type="Gramene" id="ESQ40766">
    <property type="protein sequence ID" value="ESQ40766"/>
    <property type="gene ID" value="EUTSA_v100131791mg"/>
</dbReference>
<reference evidence="3 4" key="1">
    <citation type="journal article" date="2013" name="Front. Plant Sci.">
        <title>The Reference Genome of the Halophytic Plant Eutrema salsugineum.</title>
        <authorList>
            <person name="Yang R."/>
            <person name="Jarvis D.E."/>
            <person name="Chen H."/>
            <person name="Beilstein M.A."/>
            <person name="Grimwood J."/>
            <person name="Jenkins J."/>
            <person name="Shu S."/>
            <person name="Prochnik S."/>
            <person name="Xin M."/>
            <person name="Ma C."/>
            <person name="Schmutz J."/>
            <person name="Wing R.A."/>
            <person name="Mitchell-Olds T."/>
            <person name="Schumaker K.S."/>
            <person name="Wang X."/>
        </authorList>
    </citation>
    <scope>NUCLEOTIDE SEQUENCE [LARGE SCALE GENOMIC DNA]</scope>
</reference>
<sequence>MANSDIRFRVRSRGQIFDIQILYVFFVLFLCRLKYYKCKQIAYGFSSFRKREKRRKKKNRGERLAMKKNALWLLCVLVLPAIACGRKPEKKVTSSSGRKEDDLVTGLPGQPPVNFRHYAGYVDLGLQQKQKALFYWFFEAQQNSSGRPLVLWLNG</sequence>
<gene>
    <name evidence="3" type="ORF">EUTSA_v100131791mg</name>
</gene>
<accession>V4KS46</accession>
<dbReference type="GO" id="GO:0006508">
    <property type="term" value="P:proteolysis"/>
    <property type="evidence" value="ECO:0007669"/>
    <property type="project" value="InterPro"/>
</dbReference>
<dbReference type="SUPFAM" id="SSF53474">
    <property type="entry name" value="alpha/beta-Hydrolases"/>
    <property type="match status" value="1"/>
</dbReference>
<proteinExistence type="inferred from homology"/>
<feature type="non-terminal residue" evidence="3">
    <location>
        <position position="155"/>
    </location>
</feature>
<keyword evidence="2" id="KW-0472">Membrane</keyword>
<dbReference type="EMBL" id="KI517464">
    <property type="protein sequence ID" value="ESQ40766.1"/>
    <property type="molecule type" value="Genomic_DNA"/>
</dbReference>
<protein>
    <submittedName>
        <fullName evidence="3">Uncharacterized protein</fullName>
    </submittedName>
</protein>
<dbReference type="KEGG" id="eus:EUTSA_v100131791m"/>
<organism evidence="3 4">
    <name type="scientific">Eutrema salsugineum</name>
    <name type="common">Saltwater cress</name>
    <name type="synonym">Sisymbrium salsugineum</name>
    <dbReference type="NCBI Taxonomy" id="72664"/>
    <lineage>
        <taxon>Eukaryota</taxon>
        <taxon>Viridiplantae</taxon>
        <taxon>Streptophyta</taxon>
        <taxon>Embryophyta</taxon>
        <taxon>Tracheophyta</taxon>
        <taxon>Spermatophyta</taxon>
        <taxon>Magnoliopsida</taxon>
        <taxon>eudicotyledons</taxon>
        <taxon>Gunneridae</taxon>
        <taxon>Pentapetalae</taxon>
        <taxon>rosids</taxon>
        <taxon>malvids</taxon>
        <taxon>Brassicales</taxon>
        <taxon>Brassicaceae</taxon>
        <taxon>Eutremeae</taxon>
        <taxon>Eutrema</taxon>
    </lineage>
</organism>
<dbReference type="InterPro" id="IPR001563">
    <property type="entry name" value="Peptidase_S10"/>
</dbReference>
<evidence type="ECO:0000256" key="2">
    <source>
        <dbReference type="SAM" id="Phobius"/>
    </source>
</evidence>
<dbReference type="GO" id="GO:0004185">
    <property type="term" value="F:serine-type carboxypeptidase activity"/>
    <property type="evidence" value="ECO:0007669"/>
    <property type="project" value="InterPro"/>
</dbReference>